<dbReference type="SUPFAM" id="SSF52540">
    <property type="entry name" value="P-loop containing nucleoside triphosphate hydrolases"/>
    <property type="match status" value="1"/>
</dbReference>
<reference evidence="6 7" key="1">
    <citation type="submission" date="2024-09" db="EMBL/GenBank/DDBJ databases">
        <authorList>
            <person name="Sun Q."/>
            <person name="Mori K."/>
        </authorList>
    </citation>
    <scope>NUCLEOTIDE SEQUENCE [LARGE SCALE GENOMIC DNA]</scope>
    <source>
        <strain evidence="6 7">CGMCC 1.15906</strain>
    </source>
</reference>
<dbReference type="Proteomes" id="UP001589890">
    <property type="component" value="Unassembled WGS sequence"/>
</dbReference>
<sequence length="1030" mass="111021">MRFGVLGSVAAWTATGEAVAVPGVKVRALLADLLVHEGRAVSADRLIEDLWGDDQPANPIAALQVKASQLRRALEDAEPGARDLVVSGPAGYWLATDQIDAREFQALLAQNRPEQAEALWRGPAYADFADHEFTRAAITRLTEQRLTAREDHAEARLERGEHHRVADELTDLVAANPLRERLRAIHLKALYGAGRQAEALAGFDQLRNLLAEELGLDPSPALTELHRSMLNQDPDLTMTQAHRRTSNLPAERSELIGREQAVADVREQLREHRLVTLTGPGGVGKTRLAIAVASGLIDRYRDGVRWVELAAVEAPGALDAKASLTEVILTALDAGQPTQAAADPLTAAVESRELLVVLDNCEHLIDEIAELADSLLEATPGVRLLATSREGLALPGEVVWNVPPLDVPETPELTSLSESGAARLFVARAQAADRSFRLDESTAQAVSTICRRLDGIPLALELAANRVRALGVQGLVDRLDDRFRLLATGHRGAAPRQQTLLAMIDWSWELLTDEERTALRRLAIHVDGCTAEAAVAIGADEGVLARLVDRSLVVPVHTADGPRYRLLESIAAYGVERLHEAGEYDELRAAHHRYYLDQAERTAKRLYGADQRRALTWFDAEAGNLRSALDGAVADGDGARALRLVESMAWYWFVRGRLVTARQAISAVLAINAGPADAKARIRAWQDGFASLHGEDVAVDLSGLDGLDRARAAWFLAYGRIDLGDIAGCDELLTDALQTFQQYGDRWGEAAVLASRAKLAHVRGDLDALARDGGRSLKLFTEKGDLWGRLQAIDWLGARAELVGDYAEAARLLLDGLHLAEDLGLWPEVAGRLAFLGWIEVQRGEYAAARRYAERALQIAADHGQLAGQVLPRIALAFAARRLGDLDAALRGLRELIDEAGDSALYLPLVQVELGYVLELQGDLTQARALHEAAYATAVAADSKRSMAFALEGLASVLAVAGSNESAAELLGATTSGRAEAGMPRSAPEQADADRTAARARAALGPDEFEARVAAGAKLALRDASARSAT</sequence>
<keyword evidence="7" id="KW-1185">Reference proteome</keyword>
<evidence type="ECO:0000256" key="2">
    <source>
        <dbReference type="ARBA" id="ARBA00023125"/>
    </source>
</evidence>
<feature type="DNA-binding region" description="OmpR/PhoB-type" evidence="3">
    <location>
        <begin position="1"/>
        <end position="96"/>
    </location>
</feature>
<dbReference type="InterPro" id="IPR011990">
    <property type="entry name" value="TPR-like_helical_dom_sf"/>
</dbReference>
<comment type="caution">
    <text evidence="6">The sequence shown here is derived from an EMBL/GenBank/DDBJ whole genome shotgun (WGS) entry which is preliminary data.</text>
</comment>
<dbReference type="PANTHER" id="PTHR47691">
    <property type="entry name" value="REGULATOR-RELATED"/>
    <property type="match status" value="1"/>
</dbReference>
<dbReference type="SUPFAM" id="SSF48452">
    <property type="entry name" value="TPR-like"/>
    <property type="match status" value="3"/>
</dbReference>
<dbReference type="Gene3D" id="1.10.10.10">
    <property type="entry name" value="Winged helix-like DNA-binding domain superfamily/Winged helix DNA-binding domain"/>
    <property type="match status" value="1"/>
</dbReference>
<feature type="region of interest" description="Disordered" evidence="4">
    <location>
        <begin position="975"/>
        <end position="1001"/>
    </location>
</feature>
<dbReference type="InterPro" id="IPR001867">
    <property type="entry name" value="OmpR/PhoB-type_DNA-bd"/>
</dbReference>
<dbReference type="InterPro" id="IPR036388">
    <property type="entry name" value="WH-like_DNA-bd_sf"/>
</dbReference>
<protein>
    <submittedName>
        <fullName evidence="6">BTAD domain-containing putative transcriptional regulator</fullName>
    </submittedName>
</protein>
<gene>
    <name evidence="6" type="ORF">ACFFGN_20045</name>
</gene>
<dbReference type="InterPro" id="IPR005158">
    <property type="entry name" value="BTAD"/>
</dbReference>
<dbReference type="InterPro" id="IPR016032">
    <property type="entry name" value="Sig_transdc_resp-reg_C-effctor"/>
</dbReference>
<dbReference type="SMART" id="SM00862">
    <property type="entry name" value="Trans_reg_C"/>
    <property type="match status" value="1"/>
</dbReference>
<feature type="domain" description="OmpR/PhoB-type" evidence="5">
    <location>
        <begin position="1"/>
        <end position="96"/>
    </location>
</feature>
<dbReference type="Gene3D" id="3.40.50.300">
    <property type="entry name" value="P-loop containing nucleotide triphosphate hydrolases"/>
    <property type="match status" value="1"/>
</dbReference>
<dbReference type="Pfam" id="PF03704">
    <property type="entry name" value="BTAD"/>
    <property type="match status" value="1"/>
</dbReference>
<dbReference type="CDD" id="cd15831">
    <property type="entry name" value="BTAD"/>
    <property type="match status" value="1"/>
</dbReference>
<evidence type="ECO:0000256" key="3">
    <source>
        <dbReference type="PROSITE-ProRule" id="PRU01091"/>
    </source>
</evidence>
<dbReference type="PRINTS" id="PR00364">
    <property type="entry name" value="DISEASERSIST"/>
</dbReference>
<dbReference type="SMART" id="SM01043">
    <property type="entry name" value="BTAD"/>
    <property type="match status" value="1"/>
</dbReference>
<dbReference type="PROSITE" id="PS51755">
    <property type="entry name" value="OMPR_PHOB"/>
    <property type="match status" value="1"/>
</dbReference>
<evidence type="ECO:0000313" key="6">
    <source>
        <dbReference type="EMBL" id="MFC0626381.1"/>
    </source>
</evidence>
<dbReference type="PANTHER" id="PTHR47691:SF3">
    <property type="entry name" value="HTH-TYPE TRANSCRIPTIONAL REGULATOR RV0890C-RELATED"/>
    <property type="match status" value="1"/>
</dbReference>
<keyword evidence="2 3" id="KW-0238">DNA-binding</keyword>
<dbReference type="SUPFAM" id="SSF46894">
    <property type="entry name" value="C-terminal effector domain of the bipartite response regulators"/>
    <property type="match status" value="1"/>
</dbReference>
<accession>A0ABV6QP12</accession>
<dbReference type="InterPro" id="IPR049052">
    <property type="entry name" value="nSTAND1"/>
</dbReference>
<organism evidence="6 7">
    <name type="scientific">Kribbella deserti</name>
    <dbReference type="NCBI Taxonomy" id="1926257"/>
    <lineage>
        <taxon>Bacteria</taxon>
        <taxon>Bacillati</taxon>
        <taxon>Actinomycetota</taxon>
        <taxon>Actinomycetes</taxon>
        <taxon>Propionibacteriales</taxon>
        <taxon>Kribbellaceae</taxon>
        <taxon>Kribbella</taxon>
    </lineage>
</organism>
<dbReference type="EMBL" id="JBHLTC010000024">
    <property type="protein sequence ID" value="MFC0626381.1"/>
    <property type="molecule type" value="Genomic_DNA"/>
</dbReference>
<dbReference type="Gene3D" id="1.25.40.10">
    <property type="entry name" value="Tetratricopeptide repeat domain"/>
    <property type="match status" value="2"/>
</dbReference>
<evidence type="ECO:0000313" key="7">
    <source>
        <dbReference type="Proteomes" id="UP001589890"/>
    </source>
</evidence>
<comment type="similarity">
    <text evidence="1">Belongs to the AfsR/DnrI/RedD regulatory family.</text>
</comment>
<evidence type="ECO:0000256" key="4">
    <source>
        <dbReference type="SAM" id="MobiDB-lite"/>
    </source>
</evidence>
<proteinExistence type="inferred from homology"/>
<dbReference type="Pfam" id="PF00486">
    <property type="entry name" value="Trans_reg_C"/>
    <property type="match status" value="1"/>
</dbReference>
<dbReference type="InterPro" id="IPR027417">
    <property type="entry name" value="P-loop_NTPase"/>
</dbReference>
<evidence type="ECO:0000259" key="5">
    <source>
        <dbReference type="PROSITE" id="PS51755"/>
    </source>
</evidence>
<dbReference type="Pfam" id="PF20703">
    <property type="entry name" value="nSTAND1"/>
    <property type="match status" value="1"/>
</dbReference>
<evidence type="ECO:0000256" key="1">
    <source>
        <dbReference type="ARBA" id="ARBA00005820"/>
    </source>
</evidence>
<name>A0ABV6QP12_9ACTN</name>
<dbReference type="RefSeq" id="WP_380049786.1">
    <property type="nucleotide sequence ID" value="NZ_JBHLTC010000024.1"/>
</dbReference>